<dbReference type="PANTHER" id="PTHR11893">
    <property type="entry name" value="INNEXIN"/>
    <property type="match status" value="1"/>
</dbReference>
<dbReference type="Pfam" id="PF00876">
    <property type="entry name" value="Innexin"/>
    <property type="match status" value="1"/>
</dbReference>
<comment type="subcellular location">
    <subcellularLocation>
        <location evidence="1">Cell junction</location>
        <location evidence="1">Gap junction</location>
    </subcellularLocation>
    <subcellularLocation>
        <location evidence="2 12">Cell membrane</location>
        <topology evidence="2 12">Multi-pass membrane protein</topology>
    </subcellularLocation>
</comment>
<keyword evidence="8 12" id="KW-1133">Transmembrane helix</keyword>
<reference evidence="13" key="3">
    <citation type="submission" date="2019-06" db="EMBL/GenBank/DDBJ databases">
        <authorList>
            <person name="Poynton C."/>
            <person name="Hasenbein S."/>
            <person name="Benoit J.B."/>
            <person name="Sepulveda M.S."/>
            <person name="Poelchau M.F."/>
            <person name="Murali S.C."/>
            <person name="Chen S."/>
            <person name="Glastad K.M."/>
            <person name="Werren J.H."/>
            <person name="Vineis J.H."/>
            <person name="Bowen J.L."/>
            <person name="Friedrich M."/>
            <person name="Jones J."/>
            <person name="Robertson H.M."/>
            <person name="Feyereisen R."/>
            <person name="Mechler-Hickson A."/>
            <person name="Mathers N."/>
            <person name="Lee C.E."/>
            <person name="Colbourne J.K."/>
            <person name="Biales A."/>
            <person name="Johnston J.S."/>
            <person name="Wellborn G.A."/>
            <person name="Rosendale A.J."/>
            <person name="Cridge A.G."/>
            <person name="Munoz-Torres M.C."/>
            <person name="Bain P.A."/>
            <person name="Manny A.R."/>
            <person name="Major K.M."/>
            <person name="Lambert F.N."/>
            <person name="Vulpe C.D."/>
            <person name="Tuck P."/>
            <person name="Blalock B.J."/>
            <person name="Lin Y.-Y."/>
            <person name="Smith M.E."/>
            <person name="Ochoa-Acuna H."/>
            <person name="Chen M.-J.M."/>
            <person name="Childers C.P."/>
            <person name="Qu J."/>
            <person name="Dugan S."/>
            <person name="Lee S.L."/>
            <person name="Chao H."/>
            <person name="Dinh H."/>
            <person name="Han Y."/>
            <person name="Doddapaneni H."/>
            <person name="Worley K.C."/>
            <person name="Muzny D.M."/>
            <person name="Gibbs R.A."/>
            <person name="Richards S."/>
        </authorList>
    </citation>
    <scope>NUCLEOTIDE SEQUENCE</scope>
    <source>
        <strain evidence="13">HAZT.00-mixed</strain>
        <tissue evidence="13">Whole organism</tissue>
    </source>
</reference>
<protein>
    <recommendedName>
        <fullName evidence="12">Innexin</fullName>
    </recommendedName>
</protein>
<dbReference type="InterPro" id="IPR000990">
    <property type="entry name" value="Innexin"/>
</dbReference>
<dbReference type="Proteomes" id="UP000711488">
    <property type="component" value="Unassembled WGS sequence"/>
</dbReference>
<comment type="caution">
    <text evidence="12">Lacks conserved residue(s) required for the propagation of feature annotation.</text>
</comment>
<proteinExistence type="inferred from homology"/>
<keyword evidence="11 12" id="KW-0407">Ion channel</keyword>
<dbReference type="AlphaFoldDB" id="A0A6A0H911"/>
<evidence type="ECO:0000256" key="9">
    <source>
        <dbReference type="ARBA" id="ARBA00023065"/>
    </source>
</evidence>
<dbReference type="GO" id="GO:0005243">
    <property type="term" value="F:gap junction channel activity"/>
    <property type="evidence" value="ECO:0007669"/>
    <property type="project" value="TreeGrafter"/>
</dbReference>
<dbReference type="EMBL" id="JQDR03005416">
    <property type="protein sequence ID" value="KAA0201477.1"/>
    <property type="molecule type" value="Genomic_DNA"/>
</dbReference>
<keyword evidence="10 12" id="KW-0472">Membrane</keyword>
<evidence type="ECO:0000256" key="11">
    <source>
        <dbReference type="ARBA" id="ARBA00023303"/>
    </source>
</evidence>
<accession>A0A6A0H911</accession>
<reference evidence="13" key="1">
    <citation type="submission" date="2014-08" db="EMBL/GenBank/DDBJ databases">
        <authorList>
            <person name="Murali S."/>
            <person name="Richards S."/>
            <person name="Bandaranaike D."/>
            <person name="Bellair M."/>
            <person name="Blankenburg K."/>
            <person name="Chao H."/>
            <person name="Dinh H."/>
            <person name="Doddapaneni H."/>
            <person name="Dugan-Rocha S."/>
            <person name="Elkadiri S."/>
            <person name="Gnanaolivu R."/>
            <person name="Hughes D."/>
            <person name="Lee S."/>
            <person name="Li M."/>
            <person name="Ming W."/>
            <person name="Munidasa M."/>
            <person name="Muniz J."/>
            <person name="Nguyen L."/>
            <person name="Osuji N."/>
            <person name="Pu L.-L."/>
            <person name="Puazo M."/>
            <person name="Skinner E."/>
            <person name="Qu C."/>
            <person name="Quiroz J."/>
            <person name="Raj R."/>
            <person name="Weissenberger G."/>
            <person name="Xin Y."/>
            <person name="Zou X."/>
            <person name="Han Y."/>
            <person name="Worley K."/>
            <person name="Muzny D."/>
            <person name="Gibbs R."/>
        </authorList>
    </citation>
    <scope>NUCLEOTIDE SEQUENCE</scope>
    <source>
        <strain evidence="13">HAZT.00-mixed</strain>
        <tissue evidence="13">Whole organism</tissue>
    </source>
</reference>
<reference evidence="13" key="2">
    <citation type="journal article" date="2018" name="Environ. Sci. Technol.">
        <title>The Toxicogenome of Hyalella azteca: A Model for Sediment Ecotoxicology and Evolutionary Toxicology.</title>
        <authorList>
            <person name="Poynton H.C."/>
            <person name="Hasenbein S."/>
            <person name="Benoit J.B."/>
            <person name="Sepulveda M.S."/>
            <person name="Poelchau M.F."/>
            <person name="Hughes D.S.T."/>
            <person name="Murali S.C."/>
            <person name="Chen S."/>
            <person name="Glastad K.M."/>
            <person name="Goodisman M.A.D."/>
            <person name="Werren J.H."/>
            <person name="Vineis J.H."/>
            <person name="Bowen J.L."/>
            <person name="Friedrich M."/>
            <person name="Jones J."/>
            <person name="Robertson H.M."/>
            <person name="Feyereisen R."/>
            <person name="Mechler-Hickson A."/>
            <person name="Mathers N."/>
            <person name="Lee C.E."/>
            <person name="Colbourne J.K."/>
            <person name="Biales A."/>
            <person name="Johnston J.S."/>
            <person name="Wellborn G.A."/>
            <person name="Rosendale A.J."/>
            <person name="Cridge A.G."/>
            <person name="Munoz-Torres M.C."/>
            <person name="Bain P.A."/>
            <person name="Manny A.R."/>
            <person name="Major K.M."/>
            <person name="Lambert F.N."/>
            <person name="Vulpe C.D."/>
            <person name="Tuck P."/>
            <person name="Blalock B.J."/>
            <person name="Lin Y.Y."/>
            <person name="Smith M.E."/>
            <person name="Ochoa-Acuna H."/>
            <person name="Chen M.M."/>
            <person name="Childers C.P."/>
            <person name="Qu J."/>
            <person name="Dugan S."/>
            <person name="Lee S.L."/>
            <person name="Chao H."/>
            <person name="Dinh H."/>
            <person name="Han Y."/>
            <person name="Doddapaneni H."/>
            <person name="Worley K.C."/>
            <person name="Muzny D.M."/>
            <person name="Gibbs R.A."/>
            <person name="Richards S."/>
        </authorList>
    </citation>
    <scope>NUCLEOTIDE SEQUENCE</scope>
    <source>
        <strain evidence="13">HAZT.00-mixed</strain>
        <tissue evidence="13">Whole organism</tissue>
    </source>
</reference>
<comment type="caution">
    <text evidence="13">The sequence shown here is derived from an EMBL/GenBank/DDBJ whole genome shotgun (WGS) entry which is preliminary data.</text>
</comment>
<evidence type="ECO:0000256" key="1">
    <source>
        <dbReference type="ARBA" id="ARBA00004610"/>
    </source>
</evidence>
<evidence type="ECO:0000256" key="7">
    <source>
        <dbReference type="ARBA" id="ARBA00022949"/>
    </source>
</evidence>
<evidence type="ECO:0000256" key="10">
    <source>
        <dbReference type="ARBA" id="ARBA00023136"/>
    </source>
</evidence>
<evidence type="ECO:0000256" key="2">
    <source>
        <dbReference type="ARBA" id="ARBA00004651"/>
    </source>
</evidence>
<keyword evidence="4" id="KW-1003">Cell membrane</keyword>
<dbReference type="PANTHER" id="PTHR11893:SF39">
    <property type="entry name" value="INNEXIN INX1"/>
    <property type="match status" value="1"/>
</dbReference>
<dbReference type="GO" id="GO:0005886">
    <property type="term" value="C:plasma membrane"/>
    <property type="evidence" value="ECO:0007669"/>
    <property type="project" value="UniProtKB-SubCell"/>
</dbReference>
<keyword evidence="3 12" id="KW-0813">Transport</keyword>
<dbReference type="GO" id="GO:0034220">
    <property type="term" value="P:monoatomic ion transmembrane transport"/>
    <property type="evidence" value="ECO:0007669"/>
    <property type="project" value="UniProtKB-KW"/>
</dbReference>
<dbReference type="GO" id="GO:0005921">
    <property type="term" value="C:gap junction"/>
    <property type="evidence" value="ECO:0007669"/>
    <property type="project" value="UniProtKB-SubCell"/>
</dbReference>
<evidence type="ECO:0000256" key="5">
    <source>
        <dbReference type="ARBA" id="ARBA00022692"/>
    </source>
</evidence>
<evidence type="ECO:0000313" key="13">
    <source>
        <dbReference type="EMBL" id="KAA0201477.1"/>
    </source>
</evidence>
<comment type="function">
    <text evidence="12">Structural component of the gap junctions.</text>
</comment>
<dbReference type="PRINTS" id="PR01262">
    <property type="entry name" value="INNEXIN"/>
</dbReference>
<sequence>MAALFYLPKLIWNTVEGGLMGSIANGLNKTLYKDEDVGDRKKVVVEYIITHIKVVNYSNMDQTERVDPMIYIFPRMTKCIFHKYGSSGSIERHDAFCLLPLNILNEKIFILQWFWFIFLATLFGLLIVYRIMLLALPGLRPRVMHQHNRYLNTLINCRAVPMEALEAFTSKTRIGDWWILYVLSKNIDPLIYKDIMSKLAKEIETNASNNPYPSSAPSMFASSSV</sequence>
<keyword evidence="6" id="KW-0303">Gap junction</keyword>
<evidence type="ECO:0000256" key="4">
    <source>
        <dbReference type="ARBA" id="ARBA00022475"/>
    </source>
</evidence>
<evidence type="ECO:0000256" key="8">
    <source>
        <dbReference type="ARBA" id="ARBA00022989"/>
    </source>
</evidence>
<evidence type="ECO:0000256" key="12">
    <source>
        <dbReference type="RuleBase" id="RU010713"/>
    </source>
</evidence>
<gene>
    <name evidence="12" type="primary">inx</name>
    <name evidence="13" type="ORF">HAZT_HAZT007217</name>
</gene>
<dbReference type="OrthoDB" id="5867527at2759"/>
<name>A0A6A0H911_HYAAZ</name>
<keyword evidence="7" id="KW-0965">Cell junction</keyword>
<feature type="transmembrane region" description="Helical" evidence="12">
    <location>
        <begin position="113"/>
        <end position="136"/>
    </location>
</feature>
<keyword evidence="9 12" id="KW-0406">Ion transport</keyword>
<evidence type="ECO:0000256" key="3">
    <source>
        <dbReference type="ARBA" id="ARBA00022448"/>
    </source>
</evidence>
<keyword evidence="5 12" id="KW-0812">Transmembrane</keyword>
<comment type="similarity">
    <text evidence="12">Belongs to the pannexin family.</text>
</comment>
<organism evidence="13">
    <name type="scientific">Hyalella azteca</name>
    <name type="common">Amphipod</name>
    <dbReference type="NCBI Taxonomy" id="294128"/>
    <lineage>
        <taxon>Eukaryota</taxon>
        <taxon>Metazoa</taxon>
        <taxon>Ecdysozoa</taxon>
        <taxon>Arthropoda</taxon>
        <taxon>Crustacea</taxon>
        <taxon>Multicrustacea</taxon>
        <taxon>Malacostraca</taxon>
        <taxon>Eumalacostraca</taxon>
        <taxon>Peracarida</taxon>
        <taxon>Amphipoda</taxon>
        <taxon>Senticaudata</taxon>
        <taxon>Talitrida</taxon>
        <taxon>Talitroidea</taxon>
        <taxon>Hyalellidae</taxon>
        <taxon>Hyalella</taxon>
    </lineage>
</organism>
<evidence type="ECO:0000256" key="6">
    <source>
        <dbReference type="ARBA" id="ARBA00022868"/>
    </source>
</evidence>
<dbReference type="PROSITE" id="PS51013">
    <property type="entry name" value="PANNEXIN"/>
    <property type="match status" value="1"/>
</dbReference>